<dbReference type="RefSeq" id="WP_140465088.1">
    <property type="nucleotide sequence ID" value="NZ_RCYZ01000001.1"/>
</dbReference>
<dbReference type="Pfam" id="PF13583">
    <property type="entry name" value="Reprolysin_4"/>
    <property type="match status" value="1"/>
</dbReference>
<gene>
    <name evidence="3" type="ORF">EAH73_03495</name>
</gene>
<dbReference type="PANTHER" id="PTHR11905">
    <property type="entry name" value="ADAM A DISINTEGRIN AND METALLOPROTEASE DOMAIN"/>
    <property type="match status" value="1"/>
</dbReference>
<keyword evidence="4" id="KW-1185">Reference proteome</keyword>
<dbReference type="Gene3D" id="3.40.390.10">
    <property type="entry name" value="Collagenase (Catalytic Domain)"/>
    <property type="match status" value="1"/>
</dbReference>
<evidence type="ECO:0000313" key="4">
    <source>
        <dbReference type="Proteomes" id="UP000317646"/>
    </source>
</evidence>
<reference evidence="3 4" key="1">
    <citation type="journal article" date="2019" name="Environ. Microbiol.">
        <title>Species interactions and distinct microbial communities in high Arctic permafrost affected cryosols are associated with the CH4 and CO2 gas fluxes.</title>
        <authorList>
            <person name="Altshuler I."/>
            <person name="Hamel J."/>
            <person name="Turney S."/>
            <person name="Magnuson E."/>
            <person name="Levesque R."/>
            <person name="Greer C."/>
            <person name="Whyte L.G."/>
        </authorList>
    </citation>
    <scope>NUCLEOTIDE SEQUENCE [LARGE SCALE GENOMIC DNA]</scope>
    <source>
        <strain evidence="3 4">S9.2P</strain>
    </source>
</reference>
<proteinExistence type="predicted"/>
<dbReference type="EMBL" id="RCYZ01000001">
    <property type="protein sequence ID" value="TPG72307.1"/>
    <property type="molecule type" value="Genomic_DNA"/>
</dbReference>
<evidence type="ECO:0000256" key="1">
    <source>
        <dbReference type="SAM" id="SignalP"/>
    </source>
</evidence>
<dbReference type="Gene3D" id="2.60.40.10">
    <property type="entry name" value="Immunoglobulins"/>
    <property type="match status" value="1"/>
</dbReference>
<keyword evidence="1" id="KW-0732">Signal</keyword>
<organism evidence="3 4">
    <name type="scientific">Hymenobacter nivis</name>
    <dbReference type="NCBI Taxonomy" id="1850093"/>
    <lineage>
        <taxon>Bacteria</taxon>
        <taxon>Pseudomonadati</taxon>
        <taxon>Bacteroidota</taxon>
        <taxon>Cytophagia</taxon>
        <taxon>Cytophagales</taxon>
        <taxon>Hymenobacteraceae</taxon>
        <taxon>Hymenobacter</taxon>
    </lineage>
</organism>
<dbReference type="PROSITE" id="PS50215">
    <property type="entry name" value="ADAM_MEPRO"/>
    <property type="match status" value="1"/>
</dbReference>
<dbReference type="GO" id="GO:0006508">
    <property type="term" value="P:proteolysis"/>
    <property type="evidence" value="ECO:0007669"/>
    <property type="project" value="InterPro"/>
</dbReference>
<dbReference type="InterPro" id="IPR026444">
    <property type="entry name" value="Secre_tail"/>
</dbReference>
<protein>
    <submittedName>
        <fullName evidence="3">T9SS C-terminal target domain-containing protein</fullName>
    </submittedName>
</protein>
<dbReference type="Pfam" id="PF18962">
    <property type="entry name" value="Por_Secre_tail"/>
    <property type="match status" value="1"/>
</dbReference>
<dbReference type="InterPro" id="IPR024079">
    <property type="entry name" value="MetalloPept_cat_dom_sf"/>
</dbReference>
<feature type="domain" description="Peptidase M12B" evidence="2">
    <location>
        <begin position="198"/>
        <end position="422"/>
    </location>
</feature>
<evidence type="ECO:0000313" key="3">
    <source>
        <dbReference type="EMBL" id="TPG72307.1"/>
    </source>
</evidence>
<name>A0A502HCC4_9BACT</name>
<dbReference type="AlphaFoldDB" id="A0A502HCC4"/>
<dbReference type="GO" id="GO:0004222">
    <property type="term" value="F:metalloendopeptidase activity"/>
    <property type="evidence" value="ECO:0007669"/>
    <property type="project" value="InterPro"/>
</dbReference>
<dbReference type="OrthoDB" id="9792152at2"/>
<dbReference type="InterPro" id="IPR013783">
    <property type="entry name" value="Ig-like_fold"/>
</dbReference>
<dbReference type="NCBIfam" id="TIGR04183">
    <property type="entry name" value="Por_Secre_tail"/>
    <property type="match status" value="1"/>
</dbReference>
<dbReference type="SUPFAM" id="SSF55486">
    <property type="entry name" value="Metalloproteases ('zincins'), catalytic domain"/>
    <property type="match status" value="1"/>
</dbReference>
<feature type="chain" id="PRO_5021304205" evidence="1">
    <location>
        <begin position="36"/>
        <end position="744"/>
    </location>
</feature>
<comment type="caution">
    <text evidence="3">The sequence shown here is derived from an EMBL/GenBank/DDBJ whole genome shotgun (WGS) entry which is preliminary data.</text>
</comment>
<dbReference type="PANTHER" id="PTHR11905:SF159">
    <property type="entry name" value="ADAM METALLOPROTEASE"/>
    <property type="match status" value="1"/>
</dbReference>
<feature type="signal peptide" evidence="1">
    <location>
        <begin position="1"/>
        <end position="35"/>
    </location>
</feature>
<sequence>MTSFFTTTGLATRARGLGALATLCFLLLATGSARAQQAWFADQPLARTAAARLPQALRQGRTLGIDLPAVRAALRPAGAVLRLPLPEGGTQRYRVRPVPVLAPALAARFPQIQTYEAQGLDDPTATARLDVGPTGFHAQVLSAGRAYYIDPAGDSAHAVAFNKGAGAPGDGWACLTGGRGPGAGLAATAGQPNGAQLRTFRLAVACTPEYSLTQGNTVARVLAAVATSINRVNGVYERELAVRLVLVANEDQVIFLSGAGAPAANPVYSNNNGTAMLGQNQTNLDRIIGTNNYDIGHVFSTGGSGIAYVGSACDPTEKAGGVSGQARPTGDGFDIDYVAHEIGHQLGATHTFNGTGGDCGGANRSPASAYEPGSGATIMAYAGICAPENVVANSLPYFHSRSYDEILAFLATQGTCATVTSTGNRPPVPVAGPGYRIPLGTPFALTGRATDPDGDALTYAWEEFDRDSVTSPIASPTGNAPLFRPFAPSLSPTRTFPQISDVVNNVQTIGELLPTYARRLHFRLVARDNRAGGGGVDYDSLSLAVVGTAGPFRVQQPNAASAQWQPGTNAAVVWDVAGTAGAPISTAQVDILLSTDGGFTYPTVLLAGAPNTGAATVAVPAGTPLTANARVMVRAVGNVFFDISDQNFSIVRVLATQPGATAAGASVFPNPSTGAATLALANAQRGPVALQLFDALGRTVWATQATKTTDTWQYPLDLGPLAAGVYALRVALPAGPLVLKVVRQ</sequence>
<accession>A0A502HCC4</accession>
<dbReference type="Proteomes" id="UP000317646">
    <property type="component" value="Unassembled WGS sequence"/>
</dbReference>
<evidence type="ECO:0000259" key="2">
    <source>
        <dbReference type="PROSITE" id="PS50215"/>
    </source>
</evidence>
<dbReference type="InterPro" id="IPR001590">
    <property type="entry name" value="Peptidase_M12B"/>
</dbReference>